<dbReference type="RefSeq" id="WP_380254099.1">
    <property type="nucleotide sequence ID" value="NZ_JBHUII010000011.1"/>
</dbReference>
<feature type="chain" id="PRO_5046282729" description="Sel1 repeat family protein" evidence="1">
    <location>
        <begin position="31"/>
        <end position="199"/>
    </location>
</feature>
<feature type="signal peptide" evidence="1">
    <location>
        <begin position="1"/>
        <end position="30"/>
    </location>
</feature>
<accession>A0ABW5BPF3</accession>
<evidence type="ECO:0008006" key="4">
    <source>
        <dbReference type="Google" id="ProtNLM"/>
    </source>
</evidence>
<evidence type="ECO:0000313" key="2">
    <source>
        <dbReference type="EMBL" id="MFD2207459.1"/>
    </source>
</evidence>
<proteinExistence type="predicted"/>
<evidence type="ECO:0000256" key="1">
    <source>
        <dbReference type="SAM" id="SignalP"/>
    </source>
</evidence>
<gene>
    <name evidence="2" type="ORF">ACFSKO_17690</name>
</gene>
<dbReference type="Gene3D" id="1.25.40.10">
    <property type="entry name" value="Tetratricopeptide repeat domain"/>
    <property type="match status" value="1"/>
</dbReference>
<keyword evidence="3" id="KW-1185">Reference proteome</keyword>
<reference evidence="3" key="1">
    <citation type="journal article" date="2019" name="Int. J. Syst. Evol. Microbiol.">
        <title>The Global Catalogue of Microorganisms (GCM) 10K type strain sequencing project: providing services to taxonomists for standard genome sequencing and annotation.</title>
        <authorList>
            <consortium name="The Broad Institute Genomics Platform"/>
            <consortium name="The Broad Institute Genome Sequencing Center for Infectious Disease"/>
            <person name="Wu L."/>
            <person name="Ma J."/>
        </authorList>
    </citation>
    <scope>NUCLEOTIDE SEQUENCE [LARGE SCALE GENOMIC DNA]</scope>
    <source>
        <strain evidence="3">CGMCC 4.7192</strain>
    </source>
</reference>
<protein>
    <recommendedName>
        <fullName evidence="4">Sel1 repeat family protein</fullName>
    </recommendedName>
</protein>
<dbReference type="Proteomes" id="UP001597294">
    <property type="component" value="Unassembled WGS sequence"/>
</dbReference>
<evidence type="ECO:0000313" key="3">
    <source>
        <dbReference type="Proteomes" id="UP001597294"/>
    </source>
</evidence>
<name>A0ABW5BPF3_9PROT</name>
<dbReference type="InterPro" id="IPR011990">
    <property type="entry name" value="TPR-like_helical_dom_sf"/>
</dbReference>
<dbReference type="EMBL" id="JBHUII010000011">
    <property type="protein sequence ID" value="MFD2207459.1"/>
    <property type="molecule type" value="Genomic_DNA"/>
</dbReference>
<comment type="caution">
    <text evidence="2">The sequence shown here is derived from an EMBL/GenBank/DDBJ whole genome shotgun (WGS) entry which is preliminary data.</text>
</comment>
<keyword evidence="1" id="KW-0732">Signal</keyword>
<sequence>MLKLSSIKHLVVGALSVSILFANLAEGAHASETSDSSKNWQDAARLQHWDQCGADYTPPSWCESLPKEIKVGDSFSSHRDNIASGKRAEAERMLKAAIILENKIGAAKNIKEGRLYKQDLNSLTKQAESGDKEAMELLAWMYVQGMMPKSTSDLAPNEAAYIWYGRAYLSGATEAKENMDKIWPTLNVTQQRRILKLFK</sequence>
<organism evidence="2 3">
    <name type="scientific">Kiloniella antarctica</name>
    <dbReference type="NCBI Taxonomy" id="1550907"/>
    <lineage>
        <taxon>Bacteria</taxon>
        <taxon>Pseudomonadati</taxon>
        <taxon>Pseudomonadota</taxon>
        <taxon>Alphaproteobacteria</taxon>
        <taxon>Rhodospirillales</taxon>
        <taxon>Kiloniellaceae</taxon>
        <taxon>Kiloniella</taxon>
    </lineage>
</organism>